<protein>
    <recommendedName>
        <fullName evidence="4">DUF5673 domain-containing protein</fullName>
    </recommendedName>
</protein>
<gene>
    <name evidence="2" type="ORF">EDD79_105112</name>
</gene>
<proteinExistence type="predicted"/>
<feature type="transmembrane region" description="Helical" evidence="1">
    <location>
        <begin position="47"/>
        <end position="65"/>
    </location>
</feature>
<sequence>MAYVYIIAFYFIVTTGLIISTALNKYEVDKRKDIVLVNLQRDLNSEIIFGVIFLLISFFSFYFWYDNFLSLRVYLTEYGYMETLSKMFDKDYLSNLHSYLYRHDAFDGMLLIDNFIGAINYFLLSALYLYIALILFFRGLQRGYITSIGIHTVHFNFLWDSVSEYKWEENNKNYLIITIHIKGIEDKIKLKLLNKDREVLEALIKEKVKTSFYSK</sequence>
<dbReference type="AlphaFoldDB" id="A0A4R2T516"/>
<dbReference type="EMBL" id="SLYC01000051">
    <property type="protein sequence ID" value="TCP96456.1"/>
    <property type="molecule type" value="Genomic_DNA"/>
</dbReference>
<comment type="caution">
    <text evidence="2">The sequence shown here is derived from an EMBL/GenBank/DDBJ whole genome shotgun (WGS) entry which is preliminary data.</text>
</comment>
<keyword evidence="1" id="KW-0812">Transmembrane</keyword>
<evidence type="ECO:0008006" key="4">
    <source>
        <dbReference type="Google" id="ProtNLM"/>
    </source>
</evidence>
<reference evidence="2 3" key="1">
    <citation type="submission" date="2019-03" db="EMBL/GenBank/DDBJ databases">
        <title>Genomic Encyclopedia of Type Strains, Phase IV (KMG-IV): sequencing the most valuable type-strain genomes for metagenomic binning, comparative biology and taxonomic classification.</title>
        <authorList>
            <person name="Goeker M."/>
        </authorList>
    </citation>
    <scope>NUCLEOTIDE SEQUENCE [LARGE SCALE GENOMIC DNA]</scope>
    <source>
        <strain evidence="2 3">DSM 100013</strain>
    </source>
</reference>
<name>A0A4R2T516_9FIRM</name>
<keyword evidence="3" id="KW-1185">Reference proteome</keyword>
<dbReference type="Proteomes" id="UP000295504">
    <property type="component" value="Unassembled WGS sequence"/>
</dbReference>
<feature type="transmembrane region" description="Helical" evidence="1">
    <location>
        <begin position="6"/>
        <end position="26"/>
    </location>
</feature>
<evidence type="ECO:0000313" key="2">
    <source>
        <dbReference type="EMBL" id="TCP96456.1"/>
    </source>
</evidence>
<feature type="transmembrane region" description="Helical" evidence="1">
    <location>
        <begin position="115"/>
        <end position="137"/>
    </location>
</feature>
<keyword evidence="1" id="KW-0472">Membrane</keyword>
<accession>A0A4R2T516</accession>
<dbReference type="RefSeq" id="WP_132849573.1">
    <property type="nucleotide sequence ID" value="NZ_CP058648.1"/>
</dbReference>
<keyword evidence="1" id="KW-1133">Transmembrane helix</keyword>
<organism evidence="2 3">
    <name type="scientific">Serpentinicella alkaliphila</name>
    <dbReference type="NCBI Taxonomy" id="1734049"/>
    <lineage>
        <taxon>Bacteria</taxon>
        <taxon>Bacillati</taxon>
        <taxon>Bacillota</taxon>
        <taxon>Clostridia</taxon>
        <taxon>Peptostreptococcales</taxon>
        <taxon>Natronincolaceae</taxon>
        <taxon>Serpentinicella</taxon>
    </lineage>
</organism>
<evidence type="ECO:0000256" key="1">
    <source>
        <dbReference type="SAM" id="Phobius"/>
    </source>
</evidence>
<evidence type="ECO:0000313" key="3">
    <source>
        <dbReference type="Proteomes" id="UP000295504"/>
    </source>
</evidence>